<keyword evidence="4" id="KW-0677">Repeat</keyword>
<evidence type="ECO:0000313" key="14">
    <source>
        <dbReference type="EMBL" id="HIX82713.1"/>
    </source>
</evidence>
<dbReference type="EMBL" id="DXET01000275">
    <property type="protein sequence ID" value="HIX82713.1"/>
    <property type="molecule type" value="Genomic_DNA"/>
</dbReference>
<evidence type="ECO:0000313" key="15">
    <source>
        <dbReference type="Proteomes" id="UP000886724"/>
    </source>
</evidence>
<comment type="catalytic activity">
    <reaction evidence="1">
        <text>Hydrolysis of terminal non-reducing N-acetyl-D-hexosamine residues in N-acetyl-beta-D-hexosaminides.</text>
        <dbReference type="EC" id="3.2.1.52"/>
    </reaction>
</comment>
<comment type="caution">
    <text evidence="14">The sequence shown here is derived from an EMBL/GenBank/DDBJ whole genome shotgun (WGS) entry which is preliminary data.</text>
</comment>
<feature type="compositionally biased region" description="Low complexity" evidence="8">
    <location>
        <begin position="874"/>
        <end position="883"/>
    </location>
</feature>
<feature type="region of interest" description="Disordered" evidence="8">
    <location>
        <begin position="857"/>
        <end position="888"/>
    </location>
</feature>
<dbReference type="EC" id="3.2.1.52" evidence="3"/>
<dbReference type="SUPFAM" id="SSF51445">
    <property type="entry name" value="(Trans)glycosidases"/>
    <property type="match status" value="1"/>
</dbReference>
<dbReference type="GO" id="GO:0005975">
    <property type="term" value="P:carbohydrate metabolic process"/>
    <property type="evidence" value="ECO:0007669"/>
    <property type="project" value="InterPro"/>
</dbReference>
<evidence type="ECO:0000256" key="9">
    <source>
        <dbReference type="SAM" id="Phobius"/>
    </source>
</evidence>
<sequence length="920" mass="104291">MKKTKIFASMLACAMTIGMFSQITYAQGNEYMTNPSFENEIDRNAIQLYKAERTSEKAYDGNWSIKVGNYKPENEHEIPIWSYNYGKGSVNVIIDNVKPNTTYKVTTHYYNETGVKMSTGVLDVDGDYSAEYPWKLASNIKTNAQKSTEWQTNVHTITTGPRTDEIYAFAYMEWTGNDSGAGVFYFDDVEIKEVETVQKDVQTIAYNGETNGFPDTVPAIQNFEQTSGVYKLTKRNQVFSTDEFSKAKTEYLAKSMKEKGIIENYTINVIDNISNAKGITLYKQPVSFELNDMVKGRECEKDAYQIDITENAVTIYSDYIEGIQNGSMTILQAFVQRDSLNCGVVQDYTDQNIRGLQVDSGRRYYSIDWLKKQVEQMAYYKQNVLQLRLKDNEGIRFDSKVAPELVDRKGGFWTQEEIDELVNYAAKFNIEVIPEVDFPGHSGQEADYHKEWKITENCSNLDFSKPEVREYIFAIYQEAANMFHAKTIHIGGDEYFQTSGWGAEGNQKLSAWAQEQTGNPAADQRDALKLFFNEAAKPFLDKGMKILVWNDNIFSFDSVVDLDERIVVDVWGGGIYGSVMASDAINARYNVMSSSSSNYHDLWPQQGQNKLDRPAPKNLYENFTRYTYSGSAFGYPFYNQDEVLTENLDQAQGQVFPIWDDAHGYVPEYILSRTLFPRYAGFAYKTWGAEYDSGLSYEEFERLAYAVESPRPELLGSQVAKKYTATDYQAVVKTIKDGLANIKTDDINVQKNIDELNALLDTPNDKTLYTVQEIETLIHKYENVEYVADKGKVTIKYVDETNKDLCDPIVIEDEVGTAYTSTAKEFENYTLVQAPANANGVIEKGELEVVYVYQKNQVPPTPEDPDKNDPVKDNGSQNGQNNSKGSVETGDQTALLATVFVSAISLLGIYASIKMRKRKN</sequence>
<keyword evidence="5" id="KW-0378">Hydrolase</keyword>
<dbReference type="GO" id="GO:0004563">
    <property type="term" value="F:beta-N-acetylhexosaminidase activity"/>
    <property type="evidence" value="ECO:0007669"/>
    <property type="project" value="UniProtKB-EC"/>
</dbReference>
<evidence type="ECO:0000256" key="5">
    <source>
        <dbReference type="ARBA" id="ARBA00022801"/>
    </source>
</evidence>
<dbReference type="Gene3D" id="2.60.120.260">
    <property type="entry name" value="Galactose-binding domain-like"/>
    <property type="match status" value="1"/>
</dbReference>
<organism evidence="14 15">
    <name type="scientific">Candidatus Erysipelatoclostridium merdavium</name>
    <dbReference type="NCBI Taxonomy" id="2838566"/>
    <lineage>
        <taxon>Bacteria</taxon>
        <taxon>Bacillati</taxon>
        <taxon>Bacillota</taxon>
        <taxon>Erysipelotrichia</taxon>
        <taxon>Erysipelotrichales</taxon>
        <taxon>Erysipelotrichales incertae sedis</taxon>
    </lineage>
</organism>
<reference evidence="14" key="1">
    <citation type="journal article" date="2021" name="PeerJ">
        <title>Extensive microbial diversity within the chicken gut microbiome revealed by metagenomics and culture.</title>
        <authorList>
            <person name="Gilroy R."/>
            <person name="Ravi A."/>
            <person name="Getino M."/>
            <person name="Pursley I."/>
            <person name="Horton D.L."/>
            <person name="Alikhan N.F."/>
            <person name="Baker D."/>
            <person name="Gharbi K."/>
            <person name="Hall N."/>
            <person name="Watson M."/>
            <person name="Adriaenssens E.M."/>
            <person name="Foster-Nyarko E."/>
            <person name="Jarju S."/>
            <person name="Secka A."/>
            <person name="Antonio M."/>
            <person name="Oren A."/>
            <person name="Chaudhuri R.R."/>
            <person name="La Ragione R."/>
            <person name="Hildebrand F."/>
            <person name="Pallen M.J."/>
        </authorList>
    </citation>
    <scope>NUCLEOTIDE SEQUENCE</scope>
    <source>
        <strain evidence="14">ChiGjej1B1-14440</strain>
    </source>
</reference>
<feature type="domain" description="Beta-hexosaminidase bacterial type N-terminal" evidence="12">
    <location>
        <begin position="215"/>
        <end position="348"/>
    </location>
</feature>
<dbReference type="InterPro" id="IPR029018">
    <property type="entry name" value="Hex-like_dom2"/>
</dbReference>
<feature type="transmembrane region" description="Helical" evidence="9">
    <location>
        <begin position="894"/>
        <end position="913"/>
    </location>
</feature>
<dbReference type="Pfam" id="PF00728">
    <property type="entry name" value="Glyco_hydro_20"/>
    <property type="match status" value="1"/>
</dbReference>
<dbReference type="Proteomes" id="UP000886724">
    <property type="component" value="Unassembled WGS sequence"/>
</dbReference>
<evidence type="ECO:0000256" key="1">
    <source>
        <dbReference type="ARBA" id="ARBA00001231"/>
    </source>
</evidence>
<dbReference type="Pfam" id="PF06458">
    <property type="entry name" value="MucBP"/>
    <property type="match status" value="1"/>
</dbReference>
<keyword evidence="9" id="KW-1133">Transmembrane helix</keyword>
<feature type="chain" id="PRO_5039194222" description="beta-N-acetylhexosaminidase" evidence="10">
    <location>
        <begin position="27"/>
        <end position="920"/>
    </location>
</feature>
<reference evidence="14" key="2">
    <citation type="submission" date="2021-04" db="EMBL/GenBank/DDBJ databases">
        <authorList>
            <person name="Gilroy R."/>
        </authorList>
    </citation>
    <scope>NUCLEOTIDE SEQUENCE</scope>
    <source>
        <strain evidence="14">ChiGjej1B1-14440</strain>
    </source>
</reference>
<dbReference type="PRINTS" id="PR00738">
    <property type="entry name" value="GLHYDRLASE20"/>
</dbReference>
<evidence type="ECO:0000259" key="12">
    <source>
        <dbReference type="Pfam" id="PF02838"/>
    </source>
</evidence>
<proteinExistence type="inferred from homology"/>
<feature type="domain" description="Glycoside hydrolase family 20 catalytic" evidence="11">
    <location>
        <begin position="354"/>
        <end position="688"/>
    </location>
</feature>
<keyword evidence="9" id="KW-0472">Membrane</keyword>
<evidence type="ECO:0000256" key="2">
    <source>
        <dbReference type="ARBA" id="ARBA00006285"/>
    </source>
</evidence>
<accession>A0A9D1XNB7</accession>
<feature type="domain" description="MucBP" evidence="13">
    <location>
        <begin position="792"/>
        <end position="854"/>
    </location>
</feature>
<dbReference type="AlphaFoldDB" id="A0A9D1XNB7"/>
<evidence type="ECO:0000259" key="13">
    <source>
        <dbReference type="Pfam" id="PF06458"/>
    </source>
</evidence>
<evidence type="ECO:0000256" key="3">
    <source>
        <dbReference type="ARBA" id="ARBA00012663"/>
    </source>
</evidence>
<dbReference type="InterPro" id="IPR025705">
    <property type="entry name" value="Beta_hexosaminidase_sua/sub"/>
</dbReference>
<feature type="active site" description="Proton donor" evidence="7">
    <location>
        <position position="494"/>
    </location>
</feature>
<evidence type="ECO:0000259" key="11">
    <source>
        <dbReference type="Pfam" id="PF00728"/>
    </source>
</evidence>
<dbReference type="GO" id="GO:0030203">
    <property type="term" value="P:glycosaminoglycan metabolic process"/>
    <property type="evidence" value="ECO:0007669"/>
    <property type="project" value="TreeGrafter"/>
</dbReference>
<dbReference type="SUPFAM" id="SSF55545">
    <property type="entry name" value="beta-N-acetylhexosaminidase-like domain"/>
    <property type="match status" value="1"/>
</dbReference>
<protein>
    <recommendedName>
        <fullName evidence="3">beta-N-acetylhexosaminidase</fullName>
        <ecNumber evidence="3">3.2.1.52</ecNumber>
    </recommendedName>
</protein>
<evidence type="ECO:0000256" key="6">
    <source>
        <dbReference type="ARBA" id="ARBA00023295"/>
    </source>
</evidence>
<keyword evidence="6" id="KW-0326">Glycosidase</keyword>
<dbReference type="PANTHER" id="PTHR22600">
    <property type="entry name" value="BETA-HEXOSAMINIDASE"/>
    <property type="match status" value="1"/>
</dbReference>
<gene>
    <name evidence="14" type="ORF">H9980_12205</name>
</gene>
<dbReference type="InterPro" id="IPR015883">
    <property type="entry name" value="Glyco_hydro_20_cat"/>
</dbReference>
<dbReference type="GO" id="GO:0016020">
    <property type="term" value="C:membrane"/>
    <property type="evidence" value="ECO:0007669"/>
    <property type="project" value="TreeGrafter"/>
</dbReference>
<keyword evidence="10" id="KW-0732">Signal</keyword>
<dbReference type="InterPro" id="IPR009459">
    <property type="entry name" value="MucBP_dom"/>
</dbReference>
<dbReference type="InterPro" id="IPR017853">
    <property type="entry name" value="GH"/>
</dbReference>
<comment type="similarity">
    <text evidence="2">Belongs to the glycosyl hydrolase 20 family.</text>
</comment>
<dbReference type="Gene3D" id="3.20.20.80">
    <property type="entry name" value="Glycosidases"/>
    <property type="match status" value="1"/>
</dbReference>
<evidence type="ECO:0000256" key="10">
    <source>
        <dbReference type="SAM" id="SignalP"/>
    </source>
</evidence>
<evidence type="ECO:0000256" key="7">
    <source>
        <dbReference type="PIRSR" id="PIRSR625705-1"/>
    </source>
</evidence>
<evidence type="ECO:0000256" key="8">
    <source>
        <dbReference type="SAM" id="MobiDB-lite"/>
    </source>
</evidence>
<dbReference type="Gene3D" id="3.30.379.10">
    <property type="entry name" value="Chitobiase/beta-hexosaminidase domain 2-like"/>
    <property type="match status" value="1"/>
</dbReference>
<feature type="signal peptide" evidence="10">
    <location>
        <begin position="1"/>
        <end position="26"/>
    </location>
</feature>
<dbReference type="InterPro" id="IPR015882">
    <property type="entry name" value="HEX_bac_N"/>
</dbReference>
<keyword evidence="9" id="KW-0812">Transmembrane</keyword>
<evidence type="ECO:0000256" key="4">
    <source>
        <dbReference type="ARBA" id="ARBA00022737"/>
    </source>
</evidence>
<dbReference type="PANTHER" id="PTHR22600:SF57">
    <property type="entry name" value="BETA-N-ACETYLHEXOSAMINIDASE"/>
    <property type="match status" value="1"/>
</dbReference>
<name>A0A9D1XNB7_9FIRM</name>
<dbReference type="Pfam" id="PF02838">
    <property type="entry name" value="Glyco_hydro_20b"/>
    <property type="match status" value="1"/>
</dbReference>
<dbReference type="Gene3D" id="3.10.20.320">
    <property type="entry name" value="Putative peptidoglycan bound protein (lpxtg motif)"/>
    <property type="match status" value="1"/>
</dbReference>